<proteinExistence type="predicted"/>
<feature type="domain" description="Surface glycan-binding protein B xyloglucan binding" evidence="2">
    <location>
        <begin position="235"/>
        <end position="407"/>
    </location>
</feature>
<feature type="chain" id="PRO_5012297157" description="Surface glycan-binding protein B xyloglucan binding domain-containing protein" evidence="1">
    <location>
        <begin position="25"/>
        <end position="409"/>
    </location>
</feature>
<dbReference type="STRING" id="1419482.SAMN05444266_11410"/>
<dbReference type="Proteomes" id="UP000184420">
    <property type="component" value="Unassembled WGS sequence"/>
</dbReference>
<dbReference type="InterPro" id="IPR014756">
    <property type="entry name" value="Ig_E-set"/>
</dbReference>
<gene>
    <name evidence="3" type="ORF">SAMN05444266_11410</name>
</gene>
<feature type="signal peptide" evidence="1">
    <location>
        <begin position="1"/>
        <end position="24"/>
    </location>
</feature>
<dbReference type="AlphaFoldDB" id="A0A1M7MPZ2"/>
<keyword evidence="1" id="KW-0732">Signal</keyword>
<reference evidence="3 4" key="1">
    <citation type="submission" date="2016-11" db="EMBL/GenBank/DDBJ databases">
        <authorList>
            <person name="Jaros S."/>
            <person name="Januszkiewicz K."/>
            <person name="Wedrychowicz H."/>
        </authorList>
    </citation>
    <scope>NUCLEOTIDE SEQUENCE [LARGE SCALE GENOMIC DNA]</scope>
    <source>
        <strain evidence="3 4">DSM 27406</strain>
    </source>
</reference>
<evidence type="ECO:0000259" key="2">
    <source>
        <dbReference type="Pfam" id="PF18329"/>
    </source>
</evidence>
<dbReference type="EMBL" id="FRBL01000014">
    <property type="protein sequence ID" value="SHM92575.1"/>
    <property type="molecule type" value="Genomic_DNA"/>
</dbReference>
<accession>A0A1M7MPZ2</accession>
<evidence type="ECO:0000313" key="4">
    <source>
        <dbReference type="Proteomes" id="UP000184420"/>
    </source>
</evidence>
<dbReference type="Gene3D" id="2.60.40.10">
    <property type="entry name" value="Immunoglobulins"/>
    <property type="match status" value="2"/>
</dbReference>
<dbReference type="OrthoDB" id="660167at2"/>
<evidence type="ECO:0000256" key="1">
    <source>
        <dbReference type="SAM" id="SignalP"/>
    </source>
</evidence>
<dbReference type="Pfam" id="PF18329">
    <property type="entry name" value="SGBP_B_XBD"/>
    <property type="match status" value="1"/>
</dbReference>
<protein>
    <recommendedName>
        <fullName evidence="2">Surface glycan-binding protein B xyloglucan binding domain-containing protein</fullName>
    </recommendedName>
</protein>
<dbReference type="PROSITE" id="PS51257">
    <property type="entry name" value="PROKAR_LIPOPROTEIN"/>
    <property type="match status" value="1"/>
</dbReference>
<dbReference type="InterPro" id="IPR040475">
    <property type="entry name" value="SGBP_B_XBD"/>
</dbReference>
<dbReference type="RefSeq" id="WP_073087461.1">
    <property type="nucleotide sequence ID" value="NZ_FRBL01000014.1"/>
</dbReference>
<dbReference type="SUPFAM" id="SSF81296">
    <property type="entry name" value="E set domains"/>
    <property type="match status" value="1"/>
</dbReference>
<keyword evidence="4" id="KW-1185">Reference proteome</keyword>
<sequence length="409" mass="44816">MKIIKNCWLQVVMGLMMIGFVACSKNGDVSAPPTVTKVTLLDSTLQDSSFTKALPGTLILITGQHLDGMVKVLFNGQEAYFNPTYNTSTHLIITIPEKVPTEAVDPQVPNKIKFITTHGEFEYNFIIDIPPPSIASVSNENALPGDSVFLNGSSMYLITKLVLPGNREITDLNTNPAGTRVGFVMPDLGSDTGRLVMHAKYGTATNDGPLNDHESGDVISNLTNDEPGEKSVFNWAWWGAVRTNDPALFPGTRGAYLQSVFGGLGPNASDWWNDNRSGNFNSVPMFAAGIPNAEAGNYALKFEMNTKEAWSAGIMVLRFNDKFCYRFMPYLSAADGKFSTKNKWQTVTIPISQFRQTADGIEGTGAPAVMFADILNKDAVVFGYRFITEKDPVDVYNAAFDNFRVIKIK</sequence>
<name>A0A1M7MPZ2_9BACT</name>
<organism evidence="3 4">
    <name type="scientific">Chitinophaga jiangningensis</name>
    <dbReference type="NCBI Taxonomy" id="1419482"/>
    <lineage>
        <taxon>Bacteria</taxon>
        <taxon>Pseudomonadati</taxon>
        <taxon>Bacteroidota</taxon>
        <taxon>Chitinophagia</taxon>
        <taxon>Chitinophagales</taxon>
        <taxon>Chitinophagaceae</taxon>
        <taxon>Chitinophaga</taxon>
    </lineage>
</organism>
<evidence type="ECO:0000313" key="3">
    <source>
        <dbReference type="EMBL" id="SHM92575.1"/>
    </source>
</evidence>
<dbReference type="GO" id="GO:0030247">
    <property type="term" value="F:polysaccharide binding"/>
    <property type="evidence" value="ECO:0007669"/>
    <property type="project" value="InterPro"/>
</dbReference>
<dbReference type="InterPro" id="IPR013783">
    <property type="entry name" value="Ig-like_fold"/>
</dbReference>